<keyword evidence="1" id="KW-1133">Transmembrane helix</keyword>
<dbReference type="EMBL" id="GFTR01000229">
    <property type="protein sequence ID" value="JAW16197.1"/>
    <property type="molecule type" value="Transcribed_RNA"/>
</dbReference>
<evidence type="ECO:0008006" key="4">
    <source>
        <dbReference type="Google" id="ProtNLM"/>
    </source>
</evidence>
<evidence type="ECO:0000256" key="1">
    <source>
        <dbReference type="SAM" id="Phobius"/>
    </source>
</evidence>
<name>A0A224XUH7_9HEMI</name>
<keyword evidence="1" id="KW-0472">Membrane</keyword>
<proteinExistence type="predicted"/>
<evidence type="ECO:0000256" key="2">
    <source>
        <dbReference type="SAM" id="SignalP"/>
    </source>
</evidence>
<evidence type="ECO:0000313" key="3">
    <source>
        <dbReference type="EMBL" id="JAW16197.1"/>
    </source>
</evidence>
<sequence>MHLSYMAFFSLCIFVASSRSLRSKHTLGSMIHDSLQFFLNAIMSAYLVVPWVFTSYALKRSVSRCFTLW</sequence>
<dbReference type="AlphaFoldDB" id="A0A224XUH7"/>
<feature type="signal peptide" evidence="2">
    <location>
        <begin position="1"/>
        <end position="18"/>
    </location>
</feature>
<protein>
    <recommendedName>
        <fullName evidence="4">Secreted protein</fullName>
    </recommendedName>
</protein>
<reference evidence="3" key="1">
    <citation type="journal article" date="2018" name="PLoS Negl. Trop. Dis.">
        <title>An insight into the salivary gland and fat body transcriptome of Panstrongylus lignarius (Hemiptera: Heteroptera), the main vector of Chagas disease in Peru.</title>
        <authorList>
            <person name="Nevoa J.C."/>
            <person name="Mendes M.T."/>
            <person name="da Silva M.V."/>
            <person name="Soares S.C."/>
            <person name="Oliveira C.J.F."/>
            <person name="Ribeiro J.M.C."/>
        </authorList>
    </citation>
    <scope>NUCLEOTIDE SEQUENCE</scope>
</reference>
<keyword evidence="2" id="KW-0732">Signal</keyword>
<accession>A0A224XUH7</accession>
<organism evidence="3">
    <name type="scientific">Panstrongylus lignarius</name>
    <dbReference type="NCBI Taxonomy" id="156445"/>
    <lineage>
        <taxon>Eukaryota</taxon>
        <taxon>Metazoa</taxon>
        <taxon>Ecdysozoa</taxon>
        <taxon>Arthropoda</taxon>
        <taxon>Hexapoda</taxon>
        <taxon>Insecta</taxon>
        <taxon>Pterygota</taxon>
        <taxon>Neoptera</taxon>
        <taxon>Paraneoptera</taxon>
        <taxon>Hemiptera</taxon>
        <taxon>Heteroptera</taxon>
        <taxon>Panheteroptera</taxon>
        <taxon>Cimicomorpha</taxon>
        <taxon>Reduviidae</taxon>
        <taxon>Triatominae</taxon>
        <taxon>Panstrongylus</taxon>
    </lineage>
</organism>
<keyword evidence="1" id="KW-0812">Transmembrane</keyword>
<feature type="transmembrane region" description="Helical" evidence="1">
    <location>
        <begin position="38"/>
        <end position="58"/>
    </location>
</feature>
<feature type="chain" id="PRO_5012217491" description="Secreted protein" evidence="2">
    <location>
        <begin position="19"/>
        <end position="69"/>
    </location>
</feature>